<dbReference type="SUPFAM" id="SSF47473">
    <property type="entry name" value="EF-hand"/>
    <property type="match status" value="1"/>
</dbReference>
<dbReference type="InterPro" id="IPR018247">
    <property type="entry name" value="EF_Hand_1_Ca_BS"/>
</dbReference>
<dbReference type="Gene3D" id="1.10.238.10">
    <property type="entry name" value="EF-hand"/>
    <property type="match status" value="1"/>
</dbReference>
<name>A0A158PC47_ANGCA</name>
<accession>A0A158PC47</accession>
<dbReference type="Proteomes" id="UP000035642">
    <property type="component" value="Unassembled WGS sequence"/>
</dbReference>
<organism evidence="4 5">
    <name type="scientific">Angiostrongylus cantonensis</name>
    <name type="common">Rat lungworm</name>
    <dbReference type="NCBI Taxonomy" id="6313"/>
    <lineage>
        <taxon>Eukaryota</taxon>
        <taxon>Metazoa</taxon>
        <taxon>Ecdysozoa</taxon>
        <taxon>Nematoda</taxon>
        <taxon>Chromadorea</taxon>
        <taxon>Rhabditida</taxon>
        <taxon>Rhabditina</taxon>
        <taxon>Rhabditomorpha</taxon>
        <taxon>Strongyloidea</taxon>
        <taxon>Metastrongylidae</taxon>
        <taxon>Angiostrongylus</taxon>
    </lineage>
</organism>
<feature type="signal peptide" evidence="2">
    <location>
        <begin position="1"/>
        <end position="18"/>
    </location>
</feature>
<keyword evidence="4" id="KW-1185">Reference proteome</keyword>
<dbReference type="AlphaFoldDB" id="A0A158PC47"/>
<protein>
    <submittedName>
        <fullName evidence="5">EF-hand domain-containing protein</fullName>
    </submittedName>
</protein>
<reference evidence="5" key="2">
    <citation type="submission" date="2016-04" db="UniProtKB">
        <authorList>
            <consortium name="WormBaseParasite"/>
        </authorList>
    </citation>
    <scope>IDENTIFICATION</scope>
</reference>
<dbReference type="InterPro" id="IPR002048">
    <property type="entry name" value="EF_hand_dom"/>
</dbReference>
<sequence length="147" mass="16868">MFALLMVIMAGIVTPAHISPQTITPIPFDKINPRANEFRRLDKDGDEQITFTEFILGDQHYIEMQSAAFHKLDEDGDGVVSRGEYDSYYKKFDDDRRRSDIERDRFFERLNIVMVDHRALGERWTPADTVLPHVPSTPSARLALGEG</sequence>
<evidence type="ECO:0000256" key="1">
    <source>
        <dbReference type="ARBA" id="ARBA00022837"/>
    </source>
</evidence>
<feature type="chain" id="PRO_5007630178" evidence="2">
    <location>
        <begin position="19"/>
        <end position="147"/>
    </location>
</feature>
<dbReference type="GO" id="GO:0005509">
    <property type="term" value="F:calcium ion binding"/>
    <property type="evidence" value="ECO:0007669"/>
    <property type="project" value="InterPro"/>
</dbReference>
<evidence type="ECO:0000313" key="4">
    <source>
        <dbReference type="Proteomes" id="UP000035642"/>
    </source>
</evidence>
<dbReference type="InterPro" id="IPR011992">
    <property type="entry name" value="EF-hand-dom_pair"/>
</dbReference>
<dbReference type="PROSITE" id="PS50222">
    <property type="entry name" value="EF_HAND_2"/>
    <property type="match status" value="1"/>
</dbReference>
<proteinExistence type="predicted"/>
<evidence type="ECO:0000313" key="5">
    <source>
        <dbReference type="WBParaSite" id="ACAC_0001188801-mRNA-1"/>
    </source>
</evidence>
<dbReference type="WBParaSite" id="ACAC_0001188801-mRNA-1">
    <property type="protein sequence ID" value="ACAC_0001188801-mRNA-1"/>
    <property type="gene ID" value="ACAC_0001188801"/>
</dbReference>
<keyword evidence="2" id="KW-0732">Signal</keyword>
<reference evidence="4" key="1">
    <citation type="submission" date="2012-09" db="EMBL/GenBank/DDBJ databases">
        <authorList>
            <person name="Martin A.A."/>
        </authorList>
    </citation>
    <scope>NUCLEOTIDE SEQUENCE</scope>
</reference>
<keyword evidence="1" id="KW-0106">Calcium</keyword>
<evidence type="ECO:0000259" key="3">
    <source>
        <dbReference type="PROSITE" id="PS50222"/>
    </source>
</evidence>
<dbReference type="PROSITE" id="PS00018">
    <property type="entry name" value="EF_HAND_1"/>
    <property type="match status" value="1"/>
</dbReference>
<evidence type="ECO:0000256" key="2">
    <source>
        <dbReference type="SAM" id="SignalP"/>
    </source>
</evidence>
<feature type="domain" description="EF-hand" evidence="3">
    <location>
        <begin position="60"/>
        <end position="95"/>
    </location>
</feature>